<name>A0A9P1J1C2_9PELO</name>
<sequence>MEILTVVIPDLIQFSRPRFLENSLFQQLEHVRKGTLPVAVGPNPVETMVDGISYCANVIQIPNNKQKKCSILFNQTEKVPLTSKVFNEVLGEDTVLTLGKTKDEKTFFIIVDRECTQVVLTEQITKLMDAMIRLTTNLKLRTLTEIERIRLPIELTGSFTLSITCGENGDRFIEIFDENMTQCGFVEGFVWLDTVV</sequence>
<comment type="caution">
    <text evidence="1">The sequence shown here is derived from an EMBL/GenBank/DDBJ whole genome shotgun (WGS) entry which is preliminary data.</text>
</comment>
<keyword evidence="2" id="KW-1185">Reference proteome</keyword>
<dbReference type="AlphaFoldDB" id="A0A9P1J1C2"/>
<protein>
    <submittedName>
        <fullName evidence="1">Uncharacterized protein</fullName>
    </submittedName>
</protein>
<gene>
    <name evidence="1" type="ORF">CAMP_LOCUS17109</name>
</gene>
<dbReference type="OrthoDB" id="5777205at2759"/>
<accession>A0A9P1J1C2</accession>
<evidence type="ECO:0000313" key="2">
    <source>
        <dbReference type="Proteomes" id="UP001152747"/>
    </source>
</evidence>
<organism evidence="1 2">
    <name type="scientific">Caenorhabditis angaria</name>
    <dbReference type="NCBI Taxonomy" id="860376"/>
    <lineage>
        <taxon>Eukaryota</taxon>
        <taxon>Metazoa</taxon>
        <taxon>Ecdysozoa</taxon>
        <taxon>Nematoda</taxon>
        <taxon>Chromadorea</taxon>
        <taxon>Rhabditida</taxon>
        <taxon>Rhabditina</taxon>
        <taxon>Rhabditomorpha</taxon>
        <taxon>Rhabditoidea</taxon>
        <taxon>Rhabditidae</taxon>
        <taxon>Peloderinae</taxon>
        <taxon>Caenorhabditis</taxon>
    </lineage>
</organism>
<dbReference type="Proteomes" id="UP001152747">
    <property type="component" value="Unassembled WGS sequence"/>
</dbReference>
<evidence type="ECO:0000313" key="1">
    <source>
        <dbReference type="EMBL" id="CAI5454472.1"/>
    </source>
</evidence>
<proteinExistence type="predicted"/>
<dbReference type="EMBL" id="CANHGI010000006">
    <property type="protein sequence ID" value="CAI5454472.1"/>
    <property type="molecule type" value="Genomic_DNA"/>
</dbReference>
<reference evidence="1" key="1">
    <citation type="submission" date="2022-11" db="EMBL/GenBank/DDBJ databases">
        <authorList>
            <person name="Kikuchi T."/>
        </authorList>
    </citation>
    <scope>NUCLEOTIDE SEQUENCE</scope>
    <source>
        <strain evidence="1">PS1010</strain>
    </source>
</reference>